<keyword evidence="1" id="KW-1133">Transmembrane helix</keyword>
<organism evidence="2 3">
    <name type="scientific">Candidatus Kaiserbacteria bacterium RIFCSPLOWO2_12_FULL_45_26</name>
    <dbReference type="NCBI Taxonomy" id="1798525"/>
    <lineage>
        <taxon>Bacteria</taxon>
        <taxon>Candidatus Kaiseribacteriota</taxon>
    </lineage>
</organism>
<dbReference type="STRING" id="1798525.A3G90_01530"/>
<sequence>MKNYLNSKKIIITTILFSALIAICYLVIMMQSSRMFSLEVMVGIIKPMVVFAVSVFVISSFFIFFSQIIFISFLKRVVSWYLPILFYLTATTPIFSSHIMSVGRSVVVLYGMVLLGIIAVAYAFAMRKKVPV</sequence>
<accession>A0A1F6FFW7</accession>
<keyword evidence="1" id="KW-0812">Transmembrane</keyword>
<reference evidence="2 3" key="1">
    <citation type="journal article" date="2016" name="Nat. Commun.">
        <title>Thousands of microbial genomes shed light on interconnected biogeochemical processes in an aquifer system.</title>
        <authorList>
            <person name="Anantharaman K."/>
            <person name="Brown C.T."/>
            <person name="Hug L.A."/>
            <person name="Sharon I."/>
            <person name="Castelle C.J."/>
            <person name="Probst A.J."/>
            <person name="Thomas B.C."/>
            <person name="Singh A."/>
            <person name="Wilkins M.J."/>
            <person name="Karaoz U."/>
            <person name="Brodie E.L."/>
            <person name="Williams K.H."/>
            <person name="Hubbard S.S."/>
            <person name="Banfield J.F."/>
        </authorList>
    </citation>
    <scope>NUCLEOTIDE SEQUENCE [LARGE SCALE GENOMIC DNA]</scope>
</reference>
<name>A0A1F6FFW7_9BACT</name>
<protein>
    <submittedName>
        <fullName evidence="2">Uncharacterized protein</fullName>
    </submittedName>
</protein>
<dbReference type="Proteomes" id="UP000177325">
    <property type="component" value="Unassembled WGS sequence"/>
</dbReference>
<evidence type="ECO:0000256" key="1">
    <source>
        <dbReference type="SAM" id="Phobius"/>
    </source>
</evidence>
<feature type="transmembrane region" description="Helical" evidence="1">
    <location>
        <begin position="48"/>
        <end position="73"/>
    </location>
</feature>
<dbReference type="AlphaFoldDB" id="A0A1F6FFW7"/>
<feature type="transmembrane region" description="Helical" evidence="1">
    <location>
        <begin position="10"/>
        <end position="28"/>
    </location>
</feature>
<comment type="caution">
    <text evidence="2">The sequence shown here is derived from an EMBL/GenBank/DDBJ whole genome shotgun (WGS) entry which is preliminary data.</text>
</comment>
<feature type="transmembrane region" description="Helical" evidence="1">
    <location>
        <begin position="106"/>
        <end position="125"/>
    </location>
</feature>
<gene>
    <name evidence="2" type="ORF">A3G90_01530</name>
</gene>
<dbReference type="EMBL" id="MFMM01000001">
    <property type="protein sequence ID" value="OGG84749.1"/>
    <property type="molecule type" value="Genomic_DNA"/>
</dbReference>
<keyword evidence="1" id="KW-0472">Membrane</keyword>
<feature type="transmembrane region" description="Helical" evidence="1">
    <location>
        <begin position="80"/>
        <end position="100"/>
    </location>
</feature>
<proteinExistence type="predicted"/>
<evidence type="ECO:0000313" key="3">
    <source>
        <dbReference type="Proteomes" id="UP000177325"/>
    </source>
</evidence>
<evidence type="ECO:0000313" key="2">
    <source>
        <dbReference type="EMBL" id="OGG84749.1"/>
    </source>
</evidence>